<comment type="caution">
    <text evidence="2">The sequence shown here is derived from an EMBL/GenBank/DDBJ whole genome shotgun (WGS) entry which is preliminary data.</text>
</comment>
<proteinExistence type="predicted"/>
<dbReference type="PANTHER" id="PTHR30441">
    <property type="entry name" value="DUF748 DOMAIN-CONTAINING PROTEIN"/>
    <property type="match status" value="1"/>
</dbReference>
<evidence type="ECO:0000256" key="1">
    <source>
        <dbReference type="SAM" id="Phobius"/>
    </source>
</evidence>
<dbReference type="EMBL" id="QKZR01000005">
    <property type="protein sequence ID" value="PZX38119.1"/>
    <property type="molecule type" value="Genomic_DNA"/>
</dbReference>
<dbReference type="InterPro" id="IPR052894">
    <property type="entry name" value="AsmA-related"/>
</dbReference>
<evidence type="ECO:0000313" key="2">
    <source>
        <dbReference type="EMBL" id="PZX38119.1"/>
    </source>
</evidence>
<sequence>MTFKIIKRIVLWVFVVPIFIFITIIAVAYLKQDAIVQSQIKELNSNYDGKIIVGDSHLAPFANFPDIAVKIDSVKIYESKEDKAAVILDVADIYMGFNFWDIIASNYDIHSLIVEDGVFDLVLHEDGTTNLENALASSTKNTEEPPLNIHLQKIELKNLDIHQREEATNMDIETFIYWAKGGFKTSNGSIAAHVDSEFELNVIQDRDTTYFKHKHFEFHTDLIYNEKSGVLDFEPSGITMEHGDFEIQGSIDTKNDMSVDITLNGTKPNFDMFIAFAPTEIIPVLERYENEGNIYLNATIKGPTTKGRQPLIDARFGASEAYLENFTVNKRIDELGFSGYFTNGASRNFQTMEISLNDFSGKLDRGNFIGSIVVKNFEAPEIDMQLNADFDIPFLVGFLNLTDVKNTSGSVAMELKFHDIIDLDHPERVLSDLNQAYFAELKIENLTFDSNELPAPLKDLDAHLIMNGTEAQLDVFHITLGDSDLSLNGTVSDLPAIVHHSERPVKVSLGITSNVIDITELTSYSKADSLGIDERIENLKLDLSFNALANSFTESVNLPKGEFFIENFYADLKNYPHTLHDFKADILINDTDLSIVDFSGFIDTSDFHINGNVYDYASLMQEEINGDVDFDISLQSDLVKFENLFAYQGENYVPEDYRHEEIKKLQLHFNSVLHYQSDELNSINLNLDKFQGKMKVHPLKFENFNGTFQYEDDHLIVNNFKGKIGRTNFEIGLNYYLGEDQSIKKRDNSFSIKSPFIDFDALSNYNLKTDVPSKVNTSLTSKTAVSAHEEAFNIYEIPFTDMQFNVDVGHFIYHRLDLKNMKGQLRTTPDHFIYVDTLSMNTAGGEIALNGFLNGSDPKNIFLEPNLQLTDVDLDQLLFKFENFGQDVILSENLHGKLTAAITGKIRVYPDMTADIDESEVHLDAQVLKGRLENYAPVLMLSDYFGDKDLTKVRFDTLQNHMDITNGKLSIPKMTIESTLGHMEISGSQDVDGEIDYYLRVPWRVVLKATKNRIFGAKENDPDVEDEIIKVNTKKRTRYLNLNITGTLEEYDIKLKKDKTK</sequence>
<protein>
    <submittedName>
        <fullName evidence="2">AsmA-like protein</fullName>
    </submittedName>
</protein>
<evidence type="ECO:0000313" key="3">
    <source>
        <dbReference type="Proteomes" id="UP000248584"/>
    </source>
</evidence>
<gene>
    <name evidence="2" type="ORF">LX97_02700</name>
</gene>
<dbReference type="RefSeq" id="WP_015363862.1">
    <property type="nucleotide sequence ID" value="NZ_QKZR01000005.1"/>
</dbReference>
<accession>A0ABX5PVA4</accession>
<name>A0ABX5PVA4_9FLAO</name>
<dbReference type="PANTHER" id="PTHR30441:SF8">
    <property type="entry name" value="DUF748 DOMAIN-CONTAINING PROTEIN"/>
    <property type="match status" value="1"/>
</dbReference>
<organism evidence="2 3">
    <name type="scientific">Nonlabens dokdonensis</name>
    <dbReference type="NCBI Taxonomy" id="328515"/>
    <lineage>
        <taxon>Bacteria</taxon>
        <taxon>Pseudomonadati</taxon>
        <taxon>Bacteroidota</taxon>
        <taxon>Flavobacteriia</taxon>
        <taxon>Flavobacteriales</taxon>
        <taxon>Flavobacteriaceae</taxon>
        <taxon>Nonlabens</taxon>
    </lineage>
</organism>
<keyword evidence="1" id="KW-1133">Transmembrane helix</keyword>
<dbReference type="Proteomes" id="UP000248584">
    <property type="component" value="Unassembled WGS sequence"/>
</dbReference>
<keyword evidence="1" id="KW-0472">Membrane</keyword>
<keyword evidence="1" id="KW-0812">Transmembrane</keyword>
<keyword evidence="3" id="KW-1185">Reference proteome</keyword>
<feature type="transmembrane region" description="Helical" evidence="1">
    <location>
        <begin position="9"/>
        <end position="30"/>
    </location>
</feature>
<reference evidence="2 3" key="1">
    <citation type="submission" date="2018-06" db="EMBL/GenBank/DDBJ databases">
        <title>Genomic Encyclopedia of Archaeal and Bacterial Type Strains, Phase II (KMG-II): from individual species to whole genera.</title>
        <authorList>
            <person name="Goeker M."/>
        </authorList>
    </citation>
    <scope>NUCLEOTIDE SEQUENCE [LARGE SCALE GENOMIC DNA]</scope>
    <source>
        <strain evidence="2 3">DSM 17205</strain>
    </source>
</reference>